<dbReference type="Proteomes" id="UP000245383">
    <property type="component" value="Unassembled WGS sequence"/>
</dbReference>
<dbReference type="Gene3D" id="3.30.40.10">
    <property type="entry name" value="Zinc/RING finger domain, C3HC4 (zinc finger)"/>
    <property type="match status" value="1"/>
</dbReference>
<keyword evidence="1" id="KW-0479">Metal-binding</keyword>
<dbReference type="GO" id="GO:0008270">
    <property type="term" value="F:zinc ion binding"/>
    <property type="evidence" value="ECO:0007669"/>
    <property type="project" value="UniProtKB-KW"/>
</dbReference>
<keyword evidence="7" id="KW-1185">Reference proteome</keyword>
<dbReference type="InterPro" id="IPR001841">
    <property type="entry name" value="Znf_RING"/>
</dbReference>
<dbReference type="STRING" id="133385.A0A2T9YWZ8"/>
<dbReference type="PANTHER" id="PTHR45798">
    <property type="entry name" value="RING-H2 FINGER PROTEIN ATL61-RELATED-RELATED"/>
    <property type="match status" value="1"/>
</dbReference>
<protein>
    <recommendedName>
        <fullName evidence="5">RING-type domain-containing protein</fullName>
    </recommendedName>
</protein>
<reference evidence="6 7" key="1">
    <citation type="journal article" date="2018" name="MBio">
        <title>Comparative Genomics Reveals the Core Gene Toolbox for the Fungus-Insect Symbiosis.</title>
        <authorList>
            <person name="Wang Y."/>
            <person name="Stata M."/>
            <person name="Wang W."/>
            <person name="Stajich J.E."/>
            <person name="White M.M."/>
            <person name="Moncalvo J.M."/>
        </authorList>
    </citation>
    <scope>NUCLEOTIDE SEQUENCE [LARGE SCALE GENOMIC DNA]</scope>
    <source>
        <strain evidence="6 7">SWE-8-4</strain>
    </source>
</reference>
<sequence length="119" mass="13663">MALTRITLNNETRFFDPETQTYKTKQLHLTDSELESYKISTLSKAVELLSADQDTNDESKLSNIECAFCFEKIAPTDKIRNIPCSHLFHLACLDSWLTKFNCCCPSCRFDLTIQHNPPI</sequence>
<dbReference type="SUPFAM" id="SSF57850">
    <property type="entry name" value="RING/U-box"/>
    <property type="match status" value="1"/>
</dbReference>
<name>A0A2T9YWZ8_9FUNG</name>
<evidence type="ECO:0000313" key="7">
    <source>
        <dbReference type="Proteomes" id="UP000245383"/>
    </source>
</evidence>
<evidence type="ECO:0000256" key="2">
    <source>
        <dbReference type="ARBA" id="ARBA00022771"/>
    </source>
</evidence>
<evidence type="ECO:0000256" key="4">
    <source>
        <dbReference type="PROSITE-ProRule" id="PRU00175"/>
    </source>
</evidence>
<evidence type="ECO:0000313" key="6">
    <source>
        <dbReference type="EMBL" id="PVU96855.1"/>
    </source>
</evidence>
<organism evidence="6 7">
    <name type="scientific">Smittium simulii</name>
    <dbReference type="NCBI Taxonomy" id="133385"/>
    <lineage>
        <taxon>Eukaryota</taxon>
        <taxon>Fungi</taxon>
        <taxon>Fungi incertae sedis</taxon>
        <taxon>Zoopagomycota</taxon>
        <taxon>Kickxellomycotina</taxon>
        <taxon>Harpellomycetes</taxon>
        <taxon>Harpellales</taxon>
        <taxon>Legeriomycetaceae</taxon>
        <taxon>Smittium</taxon>
    </lineage>
</organism>
<evidence type="ECO:0000256" key="3">
    <source>
        <dbReference type="ARBA" id="ARBA00022833"/>
    </source>
</evidence>
<accession>A0A2T9YWZ8</accession>
<dbReference type="InterPro" id="IPR013083">
    <property type="entry name" value="Znf_RING/FYVE/PHD"/>
</dbReference>
<dbReference type="InterPro" id="IPR052788">
    <property type="entry name" value="RING-type_E3_ligase_ATL"/>
</dbReference>
<dbReference type="EMBL" id="MBFR01000023">
    <property type="protein sequence ID" value="PVU96855.1"/>
    <property type="molecule type" value="Genomic_DNA"/>
</dbReference>
<comment type="caution">
    <text evidence="6">The sequence shown here is derived from an EMBL/GenBank/DDBJ whole genome shotgun (WGS) entry which is preliminary data.</text>
</comment>
<keyword evidence="2 4" id="KW-0863">Zinc-finger</keyword>
<dbReference type="Pfam" id="PF13639">
    <property type="entry name" value="zf-RING_2"/>
    <property type="match status" value="1"/>
</dbReference>
<evidence type="ECO:0000259" key="5">
    <source>
        <dbReference type="PROSITE" id="PS50089"/>
    </source>
</evidence>
<proteinExistence type="predicted"/>
<feature type="domain" description="RING-type" evidence="5">
    <location>
        <begin position="66"/>
        <end position="108"/>
    </location>
</feature>
<evidence type="ECO:0000256" key="1">
    <source>
        <dbReference type="ARBA" id="ARBA00022723"/>
    </source>
</evidence>
<keyword evidence="3" id="KW-0862">Zinc</keyword>
<dbReference type="AlphaFoldDB" id="A0A2T9YWZ8"/>
<dbReference type="PANTHER" id="PTHR45798:SF97">
    <property type="entry name" value="ALCOHOL-SENSITIVE RING FINGER PROTEIN 1"/>
    <property type="match status" value="1"/>
</dbReference>
<dbReference type="OrthoDB" id="8062037at2759"/>
<gene>
    <name evidence="6" type="ORF">BB561_000920</name>
</gene>
<dbReference type="PROSITE" id="PS50089">
    <property type="entry name" value="ZF_RING_2"/>
    <property type="match status" value="1"/>
</dbReference>